<name>A0A4V5N079_9ACTN</name>
<dbReference type="InterPro" id="IPR024726">
    <property type="entry name" value="FhuF_C"/>
</dbReference>
<reference evidence="2 3" key="1">
    <citation type="submission" date="2019-04" db="EMBL/GenBank/DDBJ databases">
        <title>Streptomyces oryziradicis sp. nov., a novel actinomycete isolated from rhizosphere soil of rice (Oryza sativa L.).</title>
        <authorList>
            <person name="Li C."/>
        </authorList>
    </citation>
    <scope>NUCLEOTIDE SEQUENCE [LARGE SCALE GENOMIC DNA]</scope>
    <source>
        <strain evidence="2 3">NEAU-C40</strain>
    </source>
</reference>
<proteinExistence type="predicted"/>
<dbReference type="Pfam" id="PF11575">
    <property type="entry name" value="FhuF_C"/>
    <property type="match status" value="1"/>
</dbReference>
<dbReference type="OrthoDB" id="5181364at2"/>
<dbReference type="EMBL" id="SUMC01000010">
    <property type="protein sequence ID" value="TKA10989.1"/>
    <property type="molecule type" value="Genomic_DNA"/>
</dbReference>
<feature type="domain" description="Ferric siderophore reductase C-terminal" evidence="1">
    <location>
        <begin position="236"/>
        <end position="254"/>
    </location>
</feature>
<organism evidence="2 3">
    <name type="scientific">Actinacidiphila oryziradicis</name>
    <dbReference type="NCBI Taxonomy" id="2571141"/>
    <lineage>
        <taxon>Bacteria</taxon>
        <taxon>Bacillati</taxon>
        <taxon>Actinomycetota</taxon>
        <taxon>Actinomycetes</taxon>
        <taxon>Kitasatosporales</taxon>
        <taxon>Streptomycetaceae</taxon>
        <taxon>Actinacidiphila</taxon>
    </lineage>
</organism>
<protein>
    <submittedName>
        <fullName evidence="2">(2Fe-2S)-binding protein</fullName>
    </submittedName>
</protein>
<dbReference type="Proteomes" id="UP000305778">
    <property type="component" value="Unassembled WGS sequence"/>
</dbReference>
<dbReference type="GO" id="GO:0051537">
    <property type="term" value="F:2 iron, 2 sulfur cluster binding"/>
    <property type="evidence" value="ECO:0007669"/>
    <property type="project" value="InterPro"/>
</dbReference>
<accession>A0A4V5N079</accession>
<keyword evidence="3" id="KW-1185">Reference proteome</keyword>
<evidence type="ECO:0000313" key="3">
    <source>
        <dbReference type="Proteomes" id="UP000305778"/>
    </source>
</evidence>
<dbReference type="AlphaFoldDB" id="A0A4V5N079"/>
<gene>
    <name evidence="2" type="ORF">FCI23_13565</name>
</gene>
<evidence type="ECO:0000259" key="1">
    <source>
        <dbReference type="Pfam" id="PF11575"/>
    </source>
</evidence>
<sequence>MPLAAAYARLTEVFPALRVTEEAPRSGDGWTAAYELAAGGPALDSFLARDEEQLLRDYGDPARPDVVAGFGLHRHAWPVCLLFTVPWFLHRRVPRLPVADVSFHRATGRLTVRPRGFACLPEDPASALPGARVVPDTEELRAELRAAVAEHLAPVLDGFRPRMRRGRRAMWGMATDEVTESLWRIGVLLGEEDRAVAELGALLPGSTAPYAGAADFRTLGAPGTPDGTVPTRDRISCCFSYTLRPAETCPTCPRTSEAERIGRLAATR</sequence>
<evidence type="ECO:0000313" key="2">
    <source>
        <dbReference type="EMBL" id="TKA10989.1"/>
    </source>
</evidence>
<comment type="caution">
    <text evidence="2">The sequence shown here is derived from an EMBL/GenBank/DDBJ whole genome shotgun (WGS) entry which is preliminary data.</text>
</comment>
<dbReference type="RefSeq" id="WP_136723796.1">
    <property type="nucleotide sequence ID" value="NZ_SUMC01000010.1"/>
</dbReference>